<evidence type="ECO:0000313" key="5">
    <source>
        <dbReference type="EMBL" id="MBM7645993.1"/>
    </source>
</evidence>
<dbReference type="Pfam" id="PF00005">
    <property type="entry name" value="ABC_tran"/>
    <property type="match status" value="1"/>
</dbReference>
<evidence type="ECO:0000256" key="2">
    <source>
        <dbReference type="ARBA" id="ARBA00022741"/>
    </source>
</evidence>
<dbReference type="InterPro" id="IPR003439">
    <property type="entry name" value="ABC_transporter-like_ATP-bd"/>
</dbReference>
<dbReference type="Gene3D" id="3.40.50.300">
    <property type="entry name" value="P-loop containing nucleotide triphosphate hydrolases"/>
    <property type="match status" value="1"/>
</dbReference>
<proteinExistence type="predicted"/>
<dbReference type="InterPro" id="IPR017871">
    <property type="entry name" value="ABC_transporter-like_CS"/>
</dbReference>
<comment type="caution">
    <text evidence="5">The sequence shown here is derived from an EMBL/GenBank/DDBJ whole genome shotgun (WGS) entry which is preliminary data.</text>
</comment>
<keyword evidence="6" id="KW-1185">Reference proteome</keyword>
<dbReference type="InterPro" id="IPR003593">
    <property type="entry name" value="AAA+_ATPase"/>
</dbReference>
<accession>A0ABS2Q123</accession>
<dbReference type="CDD" id="cd03255">
    <property type="entry name" value="ABC_MJ0796_LolCDE_FtsE"/>
    <property type="match status" value="1"/>
</dbReference>
<organism evidence="5 6">
    <name type="scientific">Scopulibacillus daqui</name>
    <dbReference type="NCBI Taxonomy" id="1469162"/>
    <lineage>
        <taxon>Bacteria</taxon>
        <taxon>Bacillati</taxon>
        <taxon>Bacillota</taxon>
        <taxon>Bacilli</taxon>
        <taxon>Bacillales</taxon>
        <taxon>Sporolactobacillaceae</taxon>
        <taxon>Scopulibacillus</taxon>
    </lineage>
</organism>
<evidence type="ECO:0000259" key="4">
    <source>
        <dbReference type="PROSITE" id="PS50893"/>
    </source>
</evidence>
<dbReference type="InterPro" id="IPR015854">
    <property type="entry name" value="ABC_transpr_LolD-like"/>
</dbReference>
<dbReference type="PANTHER" id="PTHR24220">
    <property type="entry name" value="IMPORT ATP-BINDING PROTEIN"/>
    <property type="match status" value="1"/>
</dbReference>
<dbReference type="InterPro" id="IPR017911">
    <property type="entry name" value="MacB-like_ATP-bd"/>
</dbReference>
<gene>
    <name evidence="5" type="ORF">JOD45_002218</name>
</gene>
<dbReference type="PROSITE" id="PS00211">
    <property type="entry name" value="ABC_TRANSPORTER_1"/>
    <property type="match status" value="1"/>
</dbReference>
<dbReference type="SMART" id="SM00382">
    <property type="entry name" value="AAA"/>
    <property type="match status" value="1"/>
</dbReference>
<dbReference type="NCBIfam" id="TIGR03608">
    <property type="entry name" value="L_ocin_972_ABC"/>
    <property type="match status" value="1"/>
</dbReference>
<reference evidence="5 6" key="1">
    <citation type="submission" date="2021-01" db="EMBL/GenBank/DDBJ databases">
        <title>Genomic Encyclopedia of Type Strains, Phase IV (KMG-IV): sequencing the most valuable type-strain genomes for metagenomic binning, comparative biology and taxonomic classification.</title>
        <authorList>
            <person name="Goeker M."/>
        </authorList>
    </citation>
    <scope>NUCLEOTIDE SEQUENCE [LARGE SCALE GENOMIC DNA]</scope>
    <source>
        <strain evidence="5 6">DSM 28236</strain>
    </source>
</reference>
<protein>
    <submittedName>
        <fullName evidence="5">ABC transport system ATP-binding protein</fullName>
    </submittedName>
</protein>
<dbReference type="EMBL" id="JAFBER010000014">
    <property type="protein sequence ID" value="MBM7645993.1"/>
    <property type="molecule type" value="Genomic_DNA"/>
</dbReference>
<dbReference type="Proteomes" id="UP000808914">
    <property type="component" value="Unassembled WGS sequence"/>
</dbReference>
<keyword evidence="2" id="KW-0547">Nucleotide-binding</keyword>
<evidence type="ECO:0000256" key="3">
    <source>
        <dbReference type="ARBA" id="ARBA00022840"/>
    </source>
</evidence>
<dbReference type="PROSITE" id="PS50893">
    <property type="entry name" value="ABC_TRANSPORTER_2"/>
    <property type="match status" value="1"/>
</dbReference>
<dbReference type="SUPFAM" id="SSF52540">
    <property type="entry name" value="P-loop containing nucleoside triphosphate hydrolases"/>
    <property type="match status" value="1"/>
</dbReference>
<sequence>MIKLENIDKTFGQKRIFNQYNLTIKKGDFIAVTGKSGAGKTTLLNLAGLLEEPTDGDIIVENKKNPSKKEIMYLQRHHFGYLFQNYALIENTTVEKNLKIALAYQRKKQASFEIEEALKKVNLAGYQKKKIFELSGGEQQRVALARVIVKDASYIFADEPTGNLDRENRDIVFSILKDLNREGRTVVFVTHDLELAEKADTVISL</sequence>
<keyword evidence="3 5" id="KW-0067">ATP-binding</keyword>
<dbReference type="PANTHER" id="PTHR24220:SF86">
    <property type="entry name" value="ABC TRANSPORTER ABCH.1"/>
    <property type="match status" value="1"/>
</dbReference>
<feature type="domain" description="ABC transporter" evidence="4">
    <location>
        <begin position="2"/>
        <end position="205"/>
    </location>
</feature>
<keyword evidence="1" id="KW-0813">Transport</keyword>
<dbReference type="RefSeq" id="WP_205003894.1">
    <property type="nucleotide sequence ID" value="NZ_JAFBER010000014.1"/>
</dbReference>
<evidence type="ECO:0000256" key="1">
    <source>
        <dbReference type="ARBA" id="ARBA00022448"/>
    </source>
</evidence>
<evidence type="ECO:0000313" key="6">
    <source>
        <dbReference type="Proteomes" id="UP000808914"/>
    </source>
</evidence>
<name>A0ABS2Q123_9BACL</name>
<dbReference type="GO" id="GO:0005524">
    <property type="term" value="F:ATP binding"/>
    <property type="evidence" value="ECO:0007669"/>
    <property type="project" value="UniProtKB-KW"/>
</dbReference>
<dbReference type="InterPro" id="IPR027417">
    <property type="entry name" value="P-loop_NTPase"/>
</dbReference>
<dbReference type="InterPro" id="IPR019895">
    <property type="entry name" value="L_ocin_972_ABC"/>
</dbReference>